<feature type="region of interest" description="Disordered" evidence="4">
    <location>
        <begin position="130"/>
        <end position="289"/>
    </location>
</feature>
<evidence type="ECO:0000256" key="4">
    <source>
        <dbReference type="SAM" id="MobiDB-lite"/>
    </source>
</evidence>
<feature type="compositionally biased region" description="Polar residues" evidence="4">
    <location>
        <begin position="328"/>
        <end position="339"/>
    </location>
</feature>
<dbReference type="PANTHER" id="PTHR40621">
    <property type="entry name" value="TRANSCRIPTION FACTOR KAPC-RELATED"/>
    <property type="match status" value="1"/>
</dbReference>
<evidence type="ECO:0000256" key="2">
    <source>
        <dbReference type="ARBA" id="ARBA00023242"/>
    </source>
</evidence>
<dbReference type="InterPro" id="IPR050936">
    <property type="entry name" value="AP-1-like"/>
</dbReference>
<feature type="compositionally biased region" description="Low complexity" evidence="4">
    <location>
        <begin position="341"/>
        <end position="350"/>
    </location>
</feature>
<dbReference type="EMBL" id="JBEFKJ010000012">
    <property type="protein sequence ID" value="KAL2043189.1"/>
    <property type="molecule type" value="Genomic_DNA"/>
</dbReference>
<feature type="region of interest" description="Disordered" evidence="4">
    <location>
        <begin position="309"/>
        <end position="350"/>
    </location>
</feature>
<accession>A0ABR4AEQ2</accession>
<dbReference type="PANTHER" id="PTHR40621:SF9">
    <property type="entry name" value="MEAB PROTEIN"/>
    <property type="match status" value="1"/>
</dbReference>
<dbReference type="CDD" id="cd14688">
    <property type="entry name" value="bZIP_YAP"/>
    <property type="match status" value="1"/>
</dbReference>
<proteinExistence type="predicted"/>
<feature type="domain" description="BZIP" evidence="5">
    <location>
        <begin position="57"/>
        <end position="71"/>
    </location>
</feature>
<dbReference type="SUPFAM" id="SSF57959">
    <property type="entry name" value="Leucine zipper domain"/>
    <property type="match status" value="1"/>
</dbReference>
<protein>
    <recommendedName>
        <fullName evidence="5">BZIP domain-containing protein</fullName>
    </recommendedName>
</protein>
<organism evidence="6 7">
    <name type="scientific">Stereocaulon virgatum</name>
    <dbReference type="NCBI Taxonomy" id="373712"/>
    <lineage>
        <taxon>Eukaryota</taxon>
        <taxon>Fungi</taxon>
        <taxon>Dikarya</taxon>
        <taxon>Ascomycota</taxon>
        <taxon>Pezizomycotina</taxon>
        <taxon>Lecanoromycetes</taxon>
        <taxon>OSLEUM clade</taxon>
        <taxon>Lecanoromycetidae</taxon>
        <taxon>Lecanorales</taxon>
        <taxon>Lecanorineae</taxon>
        <taxon>Stereocaulaceae</taxon>
        <taxon>Stereocaulon</taxon>
    </lineage>
</organism>
<gene>
    <name evidence="6" type="ORF">N7G274_004249</name>
</gene>
<comment type="subcellular location">
    <subcellularLocation>
        <location evidence="1">Nucleus</location>
    </subcellularLocation>
</comment>
<evidence type="ECO:0000259" key="5">
    <source>
        <dbReference type="PROSITE" id="PS00036"/>
    </source>
</evidence>
<dbReference type="InterPro" id="IPR004827">
    <property type="entry name" value="bZIP"/>
</dbReference>
<comment type="caution">
    <text evidence="6">The sequence shown here is derived from an EMBL/GenBank/DDBJ whole genome shotgun (WGS) entry which is preliminary data.</text>
</comment>
<evidence type="ECO:0000313" key="7">
    <source>
        <dbReference type="Proteomes" id="UP001590950"/>
    </source>
</evidence>
<dbReference type="Pfam" id="PF00170">
    <property type="entry name" value="bZIP_1"/>
    <property type="match status" value="1"/>
</dbReference>
<evidence type="ECO:0000313" key="6">
    <source>
        <dbReference type="EMBL" id="KAL2043189.1"/>
    </source>
</evidence>
<sequence length="421" mass="46708">MSNTSDVPPVPKLEPFEEESFSESSQEPEEQSLTQEPAQVQKRKGGRKPIYATSEERKQRNRQAQAAFRERRTEYIKQLETTIKQHEEALQSLQQSHRSAADECLMLRYKNSLLERILLEKGIDVQAELKSKTEGSHVMPHAPHQEGHPQPSPVQRALMNRHNHSTGRRSTSGSGSQALRPRSSQTSSAMSPRLQPTPPLQNLSPTSTKAPMGLGKGGIISPNVDLKAQQQQQPPPPHDSHGYSQQAPSRLSIPATRPTTQPMTPSTADGSRSSEMGSAAGTAHSNFYPSPFQAHIEQLEQEYDAHADMLDDENPSDRDVGPGPYPQPFNQQHPPTSQHLPMGLQGQTPMQQMQPMQSMQQMQPMHPPPTSQAIDPNNSAYPGINAGFDPYDPMLDADPFGLTASMHFPTQFTFQESSMRR</sequence>
<feature type="coiled-coil region" evidence="3">
    <location>
        <begin position="76"/>
        <end position="103"/>
    </location>
</feature>
<keyword evidence="7" id="KW-1185">Reference proteome</keyword>
<feature type="compositionally biased region" description="Polar residues" evidence="4">
    <location>
        <begin position="200"/>
        <end position="209"/>
    </location>
</feature>
<keyword evidence="3" id="KW-0175">Coiled coil</keyword>
<evidence type="ECO:0000256" key="3">
    <source>
        <dbReference type="SAM" id="Coils"/>
    </source>
</evidence>
<reference evidence="6 7" key="1">
    <citation type="submission" date="2024-09" db="EMBL/GenBank/DDBJ databases">
        <title>Rethinking Asexuality: The Enigmatic Case of Functional Sexual Genes in Lepraria (Stereocaulaceae).</title>
        <authorList>
            <person name="Doellman M."/>
            <person name="Sun Y."/>
            <person name="Barcenas-Pena A."/>
            <person name="Lumbsch H.T."/>
            <person name="Grewe F."/>
        </authorList>
    </citation>
    <scope>NUCLEOTIDE SEQUENCE [LARGE SCALE GENOMIC DNA]</scope>
    <source>
        <strain evidence="6 7">Mercado 3170</strain>
    </source>
</reference>
<dbReference type="Proteomes" id="UP001590950">
    <property type="component" value="Unassembled WGS sequence"/>
</dbReference>
<feature type="region of interest" description="Disordered" evidence="4">
    <location>
        <begin position="1"/>
        <end position="68"/>
    </location>
</feature>
<feature type="compositionally biased region" description="Acidic residues" evidence="4">
    <location>
        <begin position="16"/>
        <end position="30"/>
    </location>
</feature>
<name>A0ABR4AEQ2_9LECA</name>
<evidence type="ECO:0000256" key="1">
    <source>
        <dbReference type="ARBA" id="ARBA00004123"/>
    </source>
</evidence>
<dbReference type="SMART" id="SM00338">
    <property type="entry name" value="BRLZ"/>
    <property type="match status" value="1"/>
</dbReference>
<keyword evidence="2" id="KW-0539">Nucleus</keyword>
<feature type="compositionally biased region" description="Basic and acidic residues" evidence="4">
    <location>
        <begin position="309"/>
        <end position="320"/>
    </location>
</feature>
<feature type="compositionally biased region" description="Polar residues" evidence="4">
    <location>
        <begin position="257"/>
        <end position="276"/>
    </location>
</feature>
<dbReference type="InterPro" id="IPR046347">
    <property type="entry name" value="bZIP_sf"/>
</dbReference>
<dbReference type="PROSITE" id="PS00036">
    <property type="entry name" value="BZIP_BASIC"/>
    <property type="match status" value="1"/>
</dbReference>
<dbReference type="Gene3D" id="1.20.5.170">
    <property type="match status" value="1"/>
</dbReference>